<organism evidence="2 3">
    <name type="scientific">Plakobranchus ocellatus</name>
    <dbReference type="NCBI Taxonomy" id="259542"/>
    <lineage>
        <taxon>Eukaryota</taxon>
        <taxon>Metazoa</taxon>
        <taxon>Spiralia</taxon>
        <taxon>Lophotrochozoa</taxon>
        <taxon>Mollusca</taxon>
        <taxon>Gastropoda</taxon>
        <taxon>Heterobranchia</taxon>
        <taxon>Euthyneura</taxon>
        <taxon>Panpulmonata</taxon>
        <taxon>Sacoglossa</taxon>
        <taxon>Placobranchoidea</taxon>
        <taxon>Plakobranchidae</taxon>
        <taxon>Plakobranchus</taxon>
    </lineage>
</organism>
<evidence type="ECO:0000313" key="3">
    <source>
        <dbReference type="Proteomes" id="UP000735302"/>
    </source>
</evidence>
<dbReference type="EMBL" id="BLXT01001699">
    <property type="protein sequence ID" value="GFN87307.1"/>
    <property type="molecule type" value="Genomic_DNA"/>
</dbReference>
<comment type="caution">
    <text evidence="2">The sequence shown here is derived from an EMBL/GenBank/DDBJ whole genome shotgun (WGS) entry which is preliminary data.</text>
</comment>
<evidence type="ECO:0000313" key="2">
    <source>
        <dbReference type="EMBL" id="GFN87307.1"/>
    </source>
</evidence>
<accession>A0AAV3YYH2</accession>
<feature type="compositionally biased region" description="Basic and acidic residues" evidence="1">
    <location>
        <begin position="172"/>
        <end position="183"/>
    </location>
</feature>
<reference evidence="2 3" key="1">
    <citation type="journal article" date="2021" name="Elife">
        <title>Chloroplast acquisition without the gene transfer in kleptoplastic sea slugs, Plakobranchus ocellatus.</title>
        <authorList>
            <person name="Maeda T."/>
            <person name="Takahashi S."/>
            <person name="Yoshida T."/>
            <person name="Shimamura S."/>
            <person name="Takaki Y."/>
            <person name="Nagai Y."/>
            <person name="Toyoda A."/>
            <person name="Suzuki Y."/>
            <person name="Arimoto A."/>
            <person name="Ishii H."/>
            <person name="Satoh N."/>
            <person name="Nishiyama T."/>
            <person name="Hasebe M."/>
            <person name="Maruyama T."/>
            <person name="Minagawa J."/>
            <person name="Obokata J."/>
            <person name="Shigenobu S."/>
        </authorList>
    </citation>
    <scope>NUCLEOTIDE SEQUENCE [LARGE SCALE GENOMIC DNA]</scope>
</reference>
<protein>
    <submittedName>
        <fullName evidence="2">Uncharacterized protein</fullName>
    </submittedName>
</protein>
<name>A0AAV3YYH2_9GAST</name>
<proteinExistence type="predicted"/>
<dbReference type="Proteomes" id="UP000735302">
    <property type="component" value="Unassembled WGS sequence"/>
</dbReference>
<gene>
    <name evidence="2" type="ORF">PoB_001381300</name>
</gene>
<dbReference type="AlphaFoldDB" id="A0AAV3YYH2"/>
<feature type="region of interest" description="Disordered" evidence="1">
    <location>
        <begin position="164"/>
        <end position="183"/>
    </location>
</feature>
<evidence type="ECO:0000256" key="1">
    <source>
        <dbReference type="SAM" id="MobiDB-lite"/>
    </source>
</evidence>
<sequence>MKIRTDKYDKDTNRRQGSLIQTYKLIKTISIVLTTQDRIVSAQGLLRLIQARLMRSTQLVAVPYSSAYPKYVSTIDLTWTLMRKMFLGNLLVMGSNLPESLSYPRGLQVSAGNQRANETNQPPPPPSALAVFRLSIGGSLHSHTRWLLTIGNIRQTTSIVQGIPNQVGTTDRSSRLPDRGRQTDQTRGCCCCSRVSSENKHTVSAITAAMNSRI</sequence>
<keyword evidence="3" id="KW-1185">Reference proteome</keyword>